<reference evidence="1 2" key="1">
    <citation type="journal article" date="2019" name="Int. J. Syst. Evol. Microbiol.">
        <title>The Global Catalogue of Microorganisms (GCM) 10K type strain sequencing project: providing services to taxonomists for standard genome sequencing and annotation.</title>
        <authorList>
            <consortium name="The Broad Institute Genomics Platform"/>
            <consortium name="The Broad Institute Genome Sequencing Center for Infectious Disease"/>
            <person name="Wu L."/>
            <person name="Ma J."/>
        </authorList>
    </citation>
    <scope>NUCLEOTIDE SEQUENCE [LARGE SCALE GENOMIC DNA]</scope>
    <source>
        <strain evidence="1 2">JCM 13476</strain>
    </source>
</reference>
<gene>
    <name evidence="1" type="primary">hfaD</name>
    <name evidence="1" type="ORF">GCM10009093_27420</name>
</gene>
<evidence type="ECO:0000313" key="1">
    <source>
        <dbReference type="EMBL" id="GAA0399430.1"/>
    </source>
</evidence>
<keyword evidence="2" id="KW-1185">Reference proteome</keyword>
<dbReference type="InterPro" id="IPR049860">
    <property type="entry name" value="Holdfast_HfaD"/>
</dbReference>
<evidence type="ECO:0000313" key="2">
    <source>
        <dbReference type="Proteomes" id="UP001500791"/>
    </source>
</evidence>
<protein>
    <submittedName>
        <fullName evidence="1">Holdfast anchor protein HfaD</fullName>
    </submittedName>
</protein>
<dbReference type="EMBL" id="BAAAEJ010000010">
    <property type="protein sequence ID" value="GAA0399430.1"/>
    <property type="molecule type" value="Genomic_DNA"/>
</dbReference>
<comment type="caution">
    <text evidence="1">The sequence shown here is derived from an EMBL/GenBank/DDBJ whole genome shotgun (WGS) entry which is preliminary data.</text>
</comment>
<dbReference type="NCBIfam" id="NF037936">
    <property type="entry name" value="holdfast_HfaD"/>
    <property type="match status" value="1"/>
</dbReference>
<sequence length="412" mass="42005">MARHAQTLIVGTIAVTALCAVSASDVRAQDGSVVLNEQMLFGDVFAGQRLNVVEANQQVTVSNTALGNQINGGAEGRDITLRNTQSSHGAIAAQTNINTGYEVSGRVTAVTQARSNEASTAANNAALELDSRQYTYGSTVSQTVLENPDARLTGGIQATSASYSNNVLAGGTNTFVSGTIQQRATGDTRAGTYVPAHYIPGNAHIAADAASNTAQLSSNGSSGQRVEVRQLAEGWTAAETASSAGNTWVSTTVSSAAANRITANNAGGSQVITTDQTNTGGVSSRATTHAYDFGDLRAMADGAGNQVYVGNQDIWVEIDNTQMNSGGVAVEVELTGYNGYDAYTGANAVGNSVTGFACSDCGGIMNARNNQTNTGNVSATATTNIVGQGRAVITGTTATGNSANFYVSRPGG</sequence>
<name>A0ABN0YLH5_9CAUL</name>
<organism evidence="1 2">
    <name type="scientific">Brevundimonas terrae</name>
    <dbReference type="NCBI Taxonomy" id="363631"/>
    <lineage>
        <taxon>Bacteria</taxon>
        <taxon>Pseudomonadati</taxon>
        <taxon>Pseudomonadota</taxon>
        <taxon>Alphaproteobacteria</taxon>
        <taxon>Caulobacterales</taxon>
        <taxon>Caulobacteraceae</taxon>
        <taxon>Brevundimonas</taxon>
    </lineage>
</organism>
<dbReference type="Proteomes" id="UP001500791">
    <property type="component" value="Unassembled WGS sequence"/>
</dbReference>
<proteinExistence type="predicted"/>
<dbReference type="RefSeq" id="WP_167179430.1">
    <property type="nucleotide sequence ID" value="NZ_BAAAEJ010000010.1"/>
</dbReference>
<accession>A0ABN0YLH5</accession>